<accession>A0A974GW31</accession>
<gene>
    <name evidence="2" type="ORF">HZF24_05770</name>
</gene>
<sequence length="2972" mass="322211">MNQFRIFRRVIAIILIFTLTIGMIPVTALEYGNILERKGNEINIGSYRNFAENYRNLVGLFNRDYALNDKYPGEKSSVDEGYVEDDVIGESQGDYGTYGYISIPLKMSSPPYDWSSDATDDNLEGVTGVTLNPGATGTLNLTEETVTINVITPGAINGTIVAGNGVKKIIFTGVSGGSVDKLEYEGTEALTIIGATAFESGKGFYLSAVKMQNSQASLNLETDGGTNLSIGSISGNFHTLEAEGWVNIGSSGFEDNKLRISGSIDTIKIGSGNVYVYSPGEDSDKPTNTAVPSVKNIEINEGKLTVSVGNNNSSNVNSGDGIVLEDGGTINITNGGSLNASGSDGSYEGNNGGTGLKTKGSAVISLDNGSMIITGLGGGSGANGGAAWDAGGKAEIFLINNSSVSFNGANYVENATALKGSGEVEVFLKYGTKAEFTGGQKSSAVQGPLTVDFQAAGADSSEYAYDAPTLILKNGSGYEGNDGEEVTINRHVPGEFKYTAEDFDIAGSDADDSFKIKPESEYEYGVNNGQIYLAHHSEKPFYIYSGETADEPNSYMGFTVNGEDITTNSMGYAQLPILNDDGTHTVSGGLLESFGITVSDGKIQTANLPAGVTVVDNGYCLQILTALPDYIDFTSAEQVGGTSGKVNSQGILLSTDKDISGSSGVSVKKGETIIQTVKPTKQDGKWYVPLNDLTDIQNGDKVTVSIANWDSYVVRPSSMEVTLYKRAAERTYTLDRVGGADGLTDSTGILVTFDQDTQLTQGQINLTGASIASLTDNGDDDGKTWLINIKDITVENNHFIEVVIGDGADYTVDNTKHIVHIYRSSELSLNFTADQIGGENGVKTSSGILLAFDKAVDRLTKEKITLTGADGASITELTATNTNDEGKSDKWLLTIAGNFANNAIATVAVGNWSGTDAHYKVDSPQNVALYSDARAAVTFIAKQTDGISNTARTRTVQLTFDKDVDHLTTNRIKLTGAAAKSLKQDEYDKKIWYLTIEGISVKDGQNIGVEIESWQNYRIETEKVDVQVFTANKVSFSAAQIGGSDKTAHTTGILLTFSEGLITTPTAIEVSVAIDKKTYTDYEITDNDDDNAATWLLKLPNKPDWDNNSTAAVTVGNNEDGDIMVGGREIPNENIYRERSTRIYKDLQTHINLKAEQLRGEKGVKNTEYILLTLLDKEGGEYIPVNHSFTKKDITVEGATVTGVSSFKGNIYLYVGGYNNDDELTITVNNPSRAVIDNNTVKVNVYKDVRVTNEAKASANGRRGFEETTEILFTFTKPVDNLEKDHITFSKDIFDMGELTKIGDGTQWSLGVSNVKEDKSIDITLSIPGYYFYMRTLYSVGIAKDTRKYIDVSVSQYGGKDGSKNSEGIKITYISDREIIDNKDVQLLSIQPLNKDKGRAGTISWSRYSVEKEVKNIDGKVHTSYYYEFFSGPGTDILVNKDILVARIEARTWESHIALNDTGANFQAEYYKGVEMGGRTLESVSPRVLYNKDEKQSLTFIGYFGYSGKEITALNFKDNKGNVELVTQFDVINQTSYSSDKRDKIKIDVSNVNMLKNVGKYEVSFGTVRGNSEYVPLEVSDDRIYSNNTYGILTITQRQDNSLVMEFFGTEKELKEDKSAGTTLLSFKGRVIPDSQGNGYRVSSDSTMNKALEYIAGSGASIRITEETGGRIKISAAEGSLKWNGLTLANGFDIVLDPANKYRNRRLTEGKDVLLSTMYTESFDIFFMRGELEQYRIYEEEFSLAGQLVLGGAIPFIADNIGAGAILHEMILREGLRELPPTHAEAYVDFSPSDWFGDFVGANGKFYFEIDSLPETEPSFVSLSGDLTINDVIFVEGEFVFMWGEANGRNLFIPDTLKFFARTDAEGTGIPLLPPVTVAYITGAGGSIEGLGKSAYKQFNYIPPFKLTLSGAIKDVTGSIVDVQKATITMGPSEFSAIANEMKVLEFLTIEDVGIAMGLRDSKDMNTPPDAYFYYKGSIGLKSDALVLRASVDLGLELLGEYLSGAMIEYMEQVYDSGNKLQLPNDSVKSQLDKMIVFWGYADASATLPWLFDATGYGKLYADRQRISGKLGADLGAWEPSVSVAYNFNTGKFSWNRRSAVMAQEGMVLGEGENGEKFIATNMRQIGSYQPAPQMRMMSMDTQGARAVPAAFRTEIPGMEKGYVAGISADEKYTSITIYKDGEVYETLTLSAEDWFNTTDTYMDKGFGMYSVPYIIAEAGNYSFEAEGALICEVIEILPIPEFTDISVDTESKTISWSINAAGEDKIDDLFVQLTLHSMDTGEMVQVLSMTDETEDVYTEKGDKVTIPVTKLKARDGSFKYTLNENLSTGSYFVRASLLEKDSDGDINLDLMDADSFEHVNKMAPSKTQTVSTEYIGGGAIKISWAAVEGADGYMVAVLDENNVPVESLTSVNVAKDEDGNLKTETIIQGGTASLMINGETGEAGLEFGKDYNVSVKAYKNNTVSLGELRTSSYDIPVYGEANIVGFSISEPVIPEFTITVEGGTASEGETRAAFAVNKLNPKINVEADKDVGEIKVWKVNGEDNNVATITGKSGSFTYDFKEDGIYYLRFDTSFGEEQASQLITIEVDTKAPYLDVDGGSTTAINGAININGMVEKGATLTFNGENVEVTDGEFTIEGTMDLPLMQMHLIARDSAGNVTERIMDIIYVAEGEDDDDGGGKSGTNIKVAPAGNIITIGGLQIETPVGKEPVTAEDGTITLPGGGSILLQGGTVLTVPEDTVILADGSIKLPESGSGTSTFTSGLTMTLRGGTVLIPDKTISIGYRLEPQENFEDVNKGSWYEDPIAFVYGHSLFAGTGNNIFSPELTMTRGMLATVLWRMAGTPNPQGKNQFVDLNEAWYKDAVLWANENNIVSGYGGQFFGSDDNITREQVAVILYRYSQYKNYDVELRADLSIYDDKEHISSWAAEAMSWANANGLITGRTDKELAPKGNATRAEIAAILYRFITGTLSN</sequence>
<dbReference type="EMBL" id="JACBNQ010000003">
    <property type="protein sequence ID" value="NYB73645.1"/>
    <property type="molecule type" value="Genomic_DNA"/>
</dbReference>
<feature type="domain" description="SLH" evidence="1">
    <location>
        <begin position="2847"/>
        <end position="2910"/>
    </location>
</feature>
<dbReference type="PROSITE" id="PS51272">
    <property type="entry name" value="SLH"/>
    <property type="match status" value="3"/>
</dbReference>
<name>A0A974GW31_SEDHY</name>
<organism evidence="2 3">
    <name type="scientific">Sedimentibacter hydroxybenzoicus DSM 7310</name>
    <dbReference type="NCBI Taxonomy" id="1123245"/>
    <lineage>
        <taxon>Bacteria</taxon>
        <taxon>Bacillati</taxon>
        <taxon>Bacillota</taxon>
        <taxon>Tissierellia</taxon>
        <taxon>Sedimentibacter</taxon>
    </lineage>
</organism>
<protein>
    <submittedName>
        <fullName evidence="2">S-layer homology domain-containing protein</fullName>
    </submittedName>
</protein>
<feature type="domain" description="SLH" evidence="1">
    <location>
        <begin position="2913"/>
        <end position="2972"/>
    </location>
</feature>
<evidence type="ECO:0000313" key="3">
    <source>
        <dbReference type="Proteomes" id="UP000611629"/>
    </source>
</evidence>
<proteinExistence type="predicted"/>
<evidence type="ECO:0000259" key="1">
    <source>
        <dbReference type="PROSITE" id="PS51272"/>
    </source>
</evidence>
<dbReference type="Pfam" id="PF00395">
    <property type="entry name" value="SLH"/>
    <property type="match status" value="3"/>
</dbReference>
<reference evidence="2" key="1">
    <citation type="submission" date="2020-07" db="EMBL/GenBank/DDBJ databases">
        <title>Genomic analysis of a strain of Sedimentibacter Hydroxybenzoicus DSM7310.</title>
        <authorList>
            <person name="Ma S."/>
        </authorList>
    </citation>
    <scope>NUCLEOTIDE SEQUENCE</scope>
    <source>
        <strain evidence="2">DSM 7310</strain>
    </source>
</reference>
<dbReference type="Proteomes" id="UP000611629">
    <property type="component" value="Unassembled WGS sequence"/>
</dbReference>
<dbReference type="InterPro" id="IPR001119">
    <property type="entry name" value="SLH_dom"/>
</dbReference>
<comment type="caution">
    <text evidence="2">The sequence shown here is derived from an EMBL/GenBank/DDBJ whole genome shotgun (WGS) entry which is preliminary data.</text>
</comment>
<feature type="domain" description="SLH" evidence="1">
    <location>
        <begin position="2788"/>
        <end position="2846"/>
    </location>
</feature>
<dbReference type="RefSeq" id="WP_179237327.1">
    <property type="nucleotide sequence ID" value="NZ_JACBNQ010000003.1"/>
</dbReference>
<keyword evidence="3" id="KW-1185">Reference proteome</keyword>
<evidence type="ECO:0000313" key="2">
    <source>
        <dbReference type="EMBL" id="NYB73645.1"/>
    </source>
</evidence>